<organism evidence="2 3">
    <name type="scientific">Thelonectria olida</name>
    <dbReference type="NCBI Taxonomy" id="1576542"/>
    <lineage>
        <taxon>Eukaryota</taxon>
        <taxon>Fungi</taxon>
        <taxon>Dikarya</taxon>
        <taxon>Ascomycota</taxon>
        <taxon>Pezizomycotina</taxon>
        <taxon>Sordariomycetes</taxon>
        <taxon>Hypocreomycetidae</taxon>
        <taxon>Hypocreales</taxon>
        <taxon>Nectriaceae</taxon>
        <taxon>Thelonectria</taxon>
    </lineage>
</organism>
<sequence>MVQSIRTGSLMDFTNTGKMLFSSDLTIGIELHFMYEPRTQEWESPENCLLSRRKFAEDLAALTDLPIAYTGVLNHDKCLSCEADGLFTECETPVISATELLEDVKVRPGTTFAHSVFLIKDEYLDGRSKINTDRNWPGVKLAMPIFDRHELLNDSPVIGRMIKCLHQLSIDTDITADESCGLHVHIGVPGGMTLLFAKKMATLAFLLESPLFGALAAPSWLLDLNLNTFTDPTGAAQLRLHFPEFDAIKEEHWNSQNPSFFKESLERIWRTSSLQALAQLMTNDGQRLGSALSLRDRDGNRVSADTAMDLEGSSSTFEFRYLQMSFSQDVIQMWAEVLFAVSEIALLNETDYKARLSELLSKIDEVTESGKDVWEPLLSDSLFLFYQTDICEAQIEGYARGREITLLNKDLLLRPFDNDVDGIDMDIGSLDDSDTEVEYDSDTETDTESQAELERALRAALDGMDTDIAPSMEADKGSSTDQDGDSSMDMNDSGSVCTMYSGPTEKFLDIEMGEGPNLEVNSELVPGMKFPADLVVDNNDAESIISEEE</sequence>
<evidence type="ECO:0000313" key="3">
    <source>
        <dbReference type="Proteomes" id="UP000777438"/>
    </source>
</evidence>
<feature type="region of interest" description="Disordered" evidence="1">
    <location>
        <begin position="424"/>
        <end position="450"/>
    </location>
</feature>
<gene>
    <name evidence="2" type="ORF">B0T10DRAFT_603533</name>
</gene>
<proteinExistence type="predicted"/>
<protein>
    <submittedName>
        <fullName evidence="2">Uncharacterized protein</fullName>
    </submittedName>
</protein>
<dbReference type="OrthoDB" id="412402at2759"/>
<dbReference type="EMBL" id="JAGPYM010000004">
    <property type="protein sequence ID" value="KAH6895959.1"/>
    <property type="molecule type" value="Genomic_DNA"/>
</dbReference>
<dbReference type="Proteomes" id="UP000777438">
    <property type="component" value="Unassembled WGS sequence"/>
</dbReference>
<dbReference type="AlphaFoldDB" id="A0A9P9AUQ8"/>
<comment type="caution">
    <text evidence="2">The sequence shown here is derived from an EMBL/GenBank/DDBJ whole genome shotgun (WGS) entry which is preliminary data.</text>
</comment>
<evidence type="ECO:0000256" key="1">
    <source>
        <dbReference type="SAM" id="MobiDB-lite"/>
    </source>
</evidence>
<name>A0A9P9AUQ8_9HYPO</name>
<evidence type="ECO:0000313" key="2">
    <source>
        <dbReference type="EMBL" id="KAH6895959.1"/>
    </source>
</evidence>
<keyword evidence="3" id="KW-1185">Reference proteome</keyword>
<accession>A0A9P9AUQ8</accession>
<reference evidence="2 3" key="1">
    <citation type="journal article" date="2021" name="Nat. Commun.">
        <title>Genetic determinants of endophytism in the Arabidopsis root mycobiome.</title>
        <authorList>
            <person name="Mesny F."/>
            <person name="Miyauchi S."/>
            <person name="Thiergart T."/>
            <person name="Pickel B."/>
            <person name="Atanasova L."/>
            <person name="Karlsson M."/>
            <person name="Huettel B."/>
            <person name="Barry K.W."/>
            <person name="Haridas S."/>
            <person name="Chen C."/>
            <person name="Bauer D."/>
            <person name="Andreopoulos W."/>
            <person name="Pangilinan J."/>
            <person name="LaButti K."/>
            <person name="Riley R."/>
            <person name="Lipzen A."/>
            <person name="Clum A."/>
            <person name="Drula E."/>
            <person name="Henrissat B."/>
            <person name="Kohler A."/>
            <person name="Grigoriev I.V."/>
            <person name="Martin F.M."/>
            <person name="Hacquard S."/>
        </authorList>
    </citation>
    <scope>NUCLEOTIDE SEQUENCE [LARGE SCALE GENOMIC DNA]</scope>
    <source>
        <strain evidence="2 3">MPI-CAGE-CH-0241</strain>
    </source>
</reference>
<feature type="region of interest" description="Disordered" evidence="1">
    <location>
        <begin position="467"/>
        <end position="493"/>
    </location>
</feature>